<reference evidence="2" key="1">
    <citation type="submission" date="2020-01" db="EMBL/GenBank/DDBJ databases">
        <authorList>
            <person name="Mishra B."/>
        </authorList>
    </citation>
    <scope>NUCLEOTIDE SEQUENCE [LARGE SCALE GENOMIC DNA]</scope>
</reference>
<protein>
    <submittedName>
        <fullName evidence="2">Uncharacterized protein</fullName>
    </submittedName>
</protein>
<dbReference type="EMBL" id="CACVBM020000022">
    <property type="protein sequence ID" value="CAA7013097.1"/>
    <property type="molecule type" value="Genomic_DNA"/>
</dbReference>
<evidence type="ECO:0000313" key="3">
    <source>
        <dbReference type="Proteomes" id="UP000467841"/>
    </source>
</evidence>
<accession>A0A6D2HEK3</accession>
<dbReference type="AlphaFoldDB" id="A0A6D2HEK3"/>
<feature type="region of interest" description="Disordered" evidence="1">
    <location>
        <begin position="1"/>
        <end position="35"/>
    </location>
</feature>
<feature type="compositionally biased region" description="Basic and acidic residues" evidence="1">
    <location>
        <begin position="121"/>
        <end position="133"/>
    </location>
</feature>
<sequence length="180" mass="20035">MNTSKKEKKSSYMSQKTSKKEKKTSSDDSGSEPPRSAVLALAALRYISEEERRLRYIGPRRFYGQNAPVQGREMVITNVLGNEAVQHNDVVVADVVDNNEPVIDAIPISFAYIPQGSRGFDSSDRSRGGRGEYHQGSSSSMVSEFNKLLVEENQPIQVQPSSGTNDMDVDEVKETDEHHK</sequence>
<evidence type="ECO:0000313" key="2">
    <source>
        <dbReference type="EMBL" id="CAA7013097.1"/>
    </source>
</evidence>
<gene>
    <name evidence="2" type="ORF">MERR_LOCUS331</name>
</gene>
<feature type="compositionally biased region" description="Polar residues" evidence="1">
    <location>
        <begin position="154"/>
        <end position="165"/>
    </location>
</feature>
<comment type="caution">
    <text evidence="2">The sequence shown here is derived from an EMBL/GenBank/DDBJ whole genome shotgun (WGS) entry which is preliminary data.</text>
</comment>
<dbReference type="Proteomes" id="UP000467841">
    <property type="component" value="Unassembled WGS sequence"/>
</dbReference>
<feature type="compositionally biased region" description="Basic and acidic residues" evidence="1">
    <location>
        <begin position="170"/>
        <end position="180"/>
    </location>
</feature>
<organism evidence="2 3">
    <name type="scientific">Microthlaspi erraticum</name>
    <dbReference type="NCBI Taxonomy" id="1685480"/>
    <lineage>
        <taxon>Eukaryota</taxon>
        <taxon>Viridiplantae</taxon>
        <taxon>Streptophyta</taxon>
        <taxon>Embryophyta</taxon>
        <taxon>Tracheophyta</taxon>
        <taxon>Spermatophyta</taxon>
        <taxon>Magnoliopsida</taxon>
        <taxon>eudicotyledons</taxon>
        <taxon>Gunneridae</taxon>
        <taxon>Pentapetalae</taxon>
        <taxon>rosids</taxon>
        <taxon>malvids</taxon>
        <taxon>Brassicales</taxon>
        <taxon>Brassicaceae</taxon>
        <taxon>Coluteocarpeae</taxon>
        <taxon>Microthlaspi</taxon>
    </lineage>
</organism>
<keyword evidence="3" id="KW-1185">Reference proteome</keyword>
<proteinExistence type="predicted"/>
<name>A0A6D2HEK3_9BRAS</name>
<evidence type="ECO:0000256" key="1">
    <source>
        <dbReference type="SAM" id="MobiDB-lite"/>
    </source>
</evidence>
<feature type="region of interest" description="Disordered" evidence="1">
    <location>
        <begin position="117"/>
        <end position="180"/>
    </location>
</feature>